<evidence type="ECO:0000313" key="3">
    <source>
        <dbReference type="EMBL" id="SPC84256.1"/>
    </source>
</evidence>
<evidence type="ECO:0008006" key="4">
    <source>
        <dbReference type="Google" id="ProtNLM"/>
    </source>
</evidence>
<dbReference type="InterPro" id="IPR011990">
    <property type="entry name" value="TPR-like_helical_dom_sf"/>
</dbReference>
<organism evidence="3">
    <name type="scientific">Fagus sylvatica</name>
    <name type="common">Beechnut</name>
    <dbReference type="NCBI Taxonomy" id="28930"/>
    <lineage>
        <taxon>Eukaryota</taxon>
        <taxon>Viridiplantae</taxon>
        <taxon>Streptophyta</taxon>
        <taxon>Embryophyta</taxon>
        <taxon>Tracheophyta</taxon>
        <taxon>Spermatophyta</taxon>
        <taxon>Magnoliopsida</taxon>
        <taxon>eudicotyledons</taxon>
        <taxon>Gunneridae</taxon>
        <taxon>Pentapetalae</taxon>
        <taxon>rosids</taxon>
        <taxon>fabids</taxon>
        <taxon>Fagales</taxon>
        <taxon>Fagaceae</taxon>
        <taxon>Fagus</taxon>
    </lineage>
</organism>
<dbReference type="Gene3D" id="1.25.40.10">
    <property type="entry name" value="Tetratricopeptide repeat domain"/>
    <property type="match status" value="1"/>
</dbReference>
<evidence type="ECO:0000256" key="2">
    <source>
        <dbReference type="SAM" id="MobiDB-lite"/>
    </source>
</evidence>
<dbReference type="InterPro" id="IPR002885">
    <property type="entry name" value="PPR_rpt"/>
</dbReference>
<dbReference type="PANTHER" id="PTHR47262:SF1">
    <property type="entry name" value="OS02G0132600 PROTEIN"/>
    <property type="match status" value="1"/>
</dbReference>
<feature type="region of interest" description="Disordered" evidence="2">
    <location>
        <begin position="1"/>
        <end position="23"/>
    </location>
</feature>
<proteinExistence type="predicted"/>
<dbReference type="Pfam" id="PF01535">
    <property type="entry name" value="PPR"/>
    <property type="match status" value="2"/>
</dbReference>
<reference evidence="3" key="1">
    <citation type="submission" date="2018-02" db="EMBL/GenBank/DDBJ databases">
        <authorList>
            <person name="Cohen D.B."/>
            <person name="Kent A.D."/>
        </authorList>
    </citation>
    <scope>NUCLEOTIDE SEQUENCE</scope>
</reference>
<name>A0A2N9EZV9_FAGSY</name>
<gene>
    <name evidence="3" type="ORF">FSB_LOCUS12138</name>
</gene>
<dbReference type="EMBL" id="OIVN01000698">
    <property type="protein sequence ID" value="SPC84256.1"/>
    <property type="molecule type" value="Genomic_DNA"/>
</dbReference>
<dbReference type="AlphaFoldDB" id="A0A2N9EZV9"/>
<dbReference type="PANTHER" id="PTHR47262">
    <property type="entry name" value="OS02G0132600 PROTEIN"/>
    <property type="match status" value="1"/>
</dbReference>
<protein>
    <recommendedName>
        <fullName evidence="4">Pentacotripeptide-repeat region of PRORP domain-containing protein</fullName>
    </recommendedName>
</protein>
<accession>A0A2N9EZV9</accession>
<keyword evidence="1" id="KW-0677">Repeat</keyword>
<evidence type="ECO:0000256" key="1">
    <source>
        <dbReference type="ARBA" id="ARBA00022737"/>
    </source>
</evidence>
<sequence length="372" mass="41843">MGWPCQPRRTSDDDDSNNLNEGTKTPHKKVIIFETPVQYHRAKVSPSGVASVQVMVRGHLADKGGDSVLTEGEAVQAWLRTTWLHQGLESLSEFTCWYIWAADLADDKNTYGALMVLKQMELANVNPDSHTFSYLLSNCDREEDIIKYYEELKRFGVQVTKHIFMALINAYANCGQFEKAKQVVSDKGIPVKNLNEIKSVLVSALASHGQMSDALDIYEEIKQVGSNLEPKAVISLIEHCQSDGDLSKLLQLLEELEDLDYWVDGCCRIILYCVRYKHLSSAIDLLKQLQNKFCNDEMTTDVLFDEVFSLVGESESSHLQIGLDLLRVIKDELCLSPSRKCLDFLLSACANAKDLQSFPSDMERISSCRASL</sequence>